<gene>
    <name evidence="1" type="ORF">FJZ47_24105</name>
</gene>
<dbReference type="SUPFAM" id="SSF48452">
    <property type="entry name" value="TPR-like"/>
    <property type="match status" value="1"/>
</dbReference>
<organism evidence="1 2">
    <name type="scientific">Tectimicrobiota bacterium</name>
    <dbReference type="NCBI Taxonomy" id="2528274"/>
    <lineage>
        <taxon>Bacteria</taxon>
        <taxon>Pseudomonadati</taxon>
        <taxon>Nitrospinota/Tectimicrobiota group</taxon>
        <taxon>Candidatus Tectimicrobiota</taxon>
    </lineage>
</organism>
<accession>A0A938B4V0</accession>
<dbReference type="Proteomes" id="UP000712673">
    <property type="component" value="Unassembled WGS sequence"/>
</dbReference>
<dbReference type="PROSITE" id="PS51257">
    <property type="entry name" value="PROKAR_LIPOPROTEIN"/>
    <property type="match status" value="1"/>
</dbReference>
<dbReference type="InterPro" id="IPR011990">
    <property type="entry name" value="TPR-like_helical_dom_sf"/>
</dbReference>
<name>A0A938B4V0_UNCTE</name>
<evidence type="ECO:0008006" key="3">
    <source>
        <dbReference type="Google" id="ProtNLM"/>
    </source>
</evidence>
<dbReference type="Gene3D" id="1.25.40.10">
    <property type="entry name" value="Tetratricopeptide repeat domain"/>
    <property type="match status" value="1"/>
</dbReference>
<reference evidence="1" key="1">
    <citation type="submission" date="2019-03" db="EMBL/GenBank/DDBJ databases">
        <title>Lake Tanganyika Metagenome-Assembled Genomes (MAGs).</title>
        <authorList>
            <person name="Tran P."/>
        </authorList>
    </citation>
    <scope>NUCLEOTIDE SEQUENCE</scope>
    <source>
        <strain evidence="1">K_DeepCast_65m_m2_066</strain>
    </source>
</reference>
<evidence type="ECO:0000313" key="1">
    <source>
        <dbReference type="EMBL" id="MBM3226861.1"/>
    </source>
</evidence>
<sequence length="457" mass="49770">MVHTVRGWLHRLGLVGAMLTLLGLQGCATSTGHYPVLERQLALHDYVSADAIVSKNVGAYPERDVVLYALDRAVTLHLAGRYAESNAFLAQAEARIEALYTKSITTGIGAMFTNDALLPYEGEDFEKVQINLLAALNYVYLGQLDEALVEARKVDLKLTAYGQQYPTKPVYKEDAFARYLSGILYEARGELNDAFIAYRKALEAYEVYQQAYGTPLPPMLPGDLLRVTEALGLREEYATYRQRFPTVSYIALQTLRSQGELIYLSYHGLAPVKLSSPVAFPVPGSAQRPLHVVQLAFPAFVPRPSSIASVQVVADSGNTRYITETHLVQDITAIARKDLQDRLGRISTKTLARAATKYAAARGLEEGVRRGTGNDAAGLVVGILANIAGAATERADTRSWRTLPAALHLARLALPPGTYTVSAAYQASSGSVLEERAFPPITVVAGTKTFLSSHLLR</sequence>
<dbReference type="AlphaFoldDB" id="A0A938B4V0"/>
<proteinExistence type="predicted"/>
<evidence type="ECO:0000313" key="2">
    <source>
        <dbReference type="Proteomes" id="UP000712673"/>
    </source>
</evidence>
<comment type="caution">
    <text evidence="1">The sequence shown here is derived from an EMBL/GenBank/DDBJ whole genome shotgun (WGS) entry which is preliminary data.</text>
</comment>
<protein>
    <recommendedName>
        <fullName evidence="3">Tetratricopeptide repeat protein</fullName>
    </recommendedName>
</protein>
<dbReference type="EMBL" id="VGLS01001082">
    <property type="protein sequence ID" value="MBM3226861.1"/>
    <property type="molecule type" value="Genomic_DNA"/>
</dbReference>